<evidence type="ECO:0000256" key="1">
    <source>
        <dbReference type="SAM" id="Phobius"/>
    </source>
</evidence>
<dbReference type="AlphaFoldDB" id="A0A1H9AM24"/>
<feature type="transmembrane region" description="Helical" evidence="1">
    <location>
        <begin position="29"/>
        <end position="54"/>
    </location>
</feature>
<feature type="transmembrane region" description="Helical" evidence="1">
    <location>
        <begin position="6"/>
        <end position="22"/>
    </location>
</feature>
<dbReference type="Proteomes" id="UP000199410">
    <property type="component" value="Unassembled WGS sequence"/>
</dbReference>
<dbReference type="RefSeq" id="WP_089984630.1">
    <property type="nucleotide sequence ID" value="NZ_BJOM01000016.1"/>
</dbReference>
<reference evidence="2 3" key="1">
    <citation type="submission" date="2016-10" db="EMBL/GenBank/DDBJ databases">
        <authorList>
            <person name="Varghese N."/>
            <person name="Submissions S."/>
        </authorList>
    </citation>
    <scope>NUCLEOTIDE SEQUENCE [LARGE SCALE GENOMIC DNA]</scope>
    <source>
        <strain evidence="2 3">TC-13</strain>
    </source>
</reference>
<keyword evidence="1" id="KW-0812">Transmembrane</keyword>
<dbReference type="EMBL" id="FOEL01000002">
    <property type="protein sequence ID" value="SEP77862.1"/>
    <property type="molecule type" value="Genomic_DNA"/>
</dbReference>
<evidence type="ECO:0000313" key="2">
    <source>
        <dbReference type="EMBL" id="SEP77862.1"/>
    </source>
</evidence>
<protein>
    <submittedName>
        <fullName evidence="2">Uncharacterized protein</fullName>
    </submittedName>
</protein>
<name>A0A1H9AM24_9BACI</name>
<sequence>MFITLGILIISIVIVVIELPKLKKGGTKLIWTFSILLFMGTFLNIAVVFNALIISPLEPIMYIFQPISNLLKETLLNKNNL</sequence>
<comment type="caution">
    <text evidence="2">The sequence shown here is derived from an EMBL/GenBank/DDBJ whole genome shotgun (WGS) entry which is preliminary data.</text>
</comment>
<proteinExistence type="predicted"/>
<keyword evidence="1" id="KW-0472">Membrane</keyword>
<gene>
    <name evidence="2" type="ORF">SAMN02787113_00550</name>
</gene>
<organism evidence="2 3">
    <name type="scientific">Lysinibacillus fusiformis</name>
    <dbReference type="NCBI Taxonomy" id="28031"/>
    <lineage>
        <taxon>Bacteria</taxon>
        <taxon>Bacillati</taxon>
        <taxon>Bacillota</taxon>
        <taxon>Bacilli</taxon>
        <taxon>Bacillales</taxon>
        <taxon>Bacillaceae</taxon>
        <taxon>Lysinibacillus</taxon>
    </lineage>
</organism>
<keyword evidence="1" id="KW-1133">Transmembrane helix</keyword>
<evidence type="ECO:0000313" key="3">
    <source>
        <dbReference type="Proteomes" id="UP000199410"/>
    </source>
</evidence>
<accession>A0A1H9AM24</accession>